<keyword evidence="9" id="KW-0812">Transmembrane</keyword>
<evidence type="ECO:0000256" key="8">
    <source>
        <dbReference type="ARBA" id="ARBA00023288"/>
    </source>
</evidence>
<keyword evidence="9" id="KW-1133">Transmembrane helix</keyword>
<evidence type="ECO:0000313" key="11">
    <source>
        <dbReference type="EMBL" id="MFD1864197.1"/>
    </source>
</evidence>
<keyword evidence="7" id="KW-0564">Palmitate</keyword>
<keyword evidence="5" id="KW-0592">Phosphate transport</keyword>
<reference evidence="12" key="1">
    <citation type="journal article" date="2019" name="Int. J. Syst. Evol. Microbiol.">
        <title>The Global Catalogue of Microorganisms (GCM) 10K type strain sequencing project: providing services to taxonomists for standard genome sequencing and annotation.</title>
        <authorList>
            <consortium name="The Broad Institute Genomics Platform"/>
            <consortium name="The Broad Institute Genome Sequencing Center for Infectious Disease"/>
            <person name="Wu L."/>
            <person name="Ma J."/>
        </authorList>
    </citation>
    <scope>NUCLEOTIDE SEQUENCE [LARGE SCALE GENOMIC DNA]</scope>
    <source>
        <strain evidence="12">CGMCC 1.15475</strain>
    </source>
</reference>
<evidence type="ECO:0000313" key="12">
    <source>
        <dbReference type="Proteomes" id="UP001597273"/>
    </source>
</evidence>
<proteinExistence type="inferred from homology"/>
<evidence type="ECO:0000256" key="7">
    <source>
        <dbReference type="ARBA" id="ARBA00023139"/>
    </source>
</evidence>
<comment type="subcellular location">
    <subcellularLocation>
        <location evidence="2">Cell membrane</location>
        <topology evidence="2">Lipid-anchor</topology>
    </subcellularLocation>
</comment>
<dbReference type="Proteomes" id="UP001597273">
    <property type="component" value="Unassembled WGS sequence"/>
</dbReference>
<evidence type="ECO:0000256" key="5">
    <source>
        <dbReference type="ARBA" id="ARBA00022592"/>
    </source>
</evidence>
<comment type="similarity">
    <text evidence="3">Belongs to the PstS family.</text>
</comment>
<comment type="function">
    <text evidence="1">Part of the ABC transporter complex PstSACB involved in phosphate import.</text>
</comment>
<evidence type="ECO:0000256" key="1">
    <source>
        <dbReference type="ARBA" id="ARBA00002841"/>
    </source>
</evidence>
<keyword evidence="5" id="KW-0813">Transport</keyword>
<dbReference type="PANTHER" id="PTHR30570">
    <property type="entry name" value="PERIPLASMIC PHOSPHATE BINDING COMPONENT OF PHOSPHATE ABC TRANSPORTER"/>
    <property type="match status" value="1"/>
</dbReference>
<dbReference type="Gene3D" id="3.40.190.10">
    <property type="entry name" value="Periplasmic binding protein-like II"/>
    <property type="match status" value="2"/>
</dbReference>
<feature type="domain" description="PBP" evidence="10">
    <location>
        <begin position="128"/>
        <end position="365"/>
    </location>
</feature>
<protein>
    <submittedName>
        <fullName evidence="11">PstS family phosphate ABC transporter substrate-binding protein</fullName>
    </submittedName>
</protein>
<dbReference type="Pfam" id="PF12849">
    <property type="entry name" value="PBP_like_2"/>
    <property type="match status" value="1"/>
</dbReference>
<dbReference type="EMBL" id="JBHUFW010000011">
    <property type="protein sequence ID" value="MFD1864197.1"/>
    <property type="molecule type" value="Genomic_DNA"/>
</dbReference>
<keyword evidence="12" id="KW-1185">Reference proteome</keyword>
<evidence type="ECO:0000256" key="3">
    <source>
        <dbReference type="ARBA" id="ARBA00008725"/>
    </source>
</evidence>
<comment type="caution">
    <text evidence="11">The sequence shown here is derived from an EMBL/GenBank/DDBJ whole genome shotgun (WGS) entry which is preliminary data.</text>
</comment>
<evidence type="ECO:0000256" key="2">
    <source>
        <dbReference type="ARBA" id="ARBA00004193"/>
    </source>
</evidence>
<dbReference type="SUPFAM" id="SSF53850">
    <property type="entry name" value="Periplasmic binding protein-like II"/>
    <property type="match status" value="1"/>
</dbReference>
<sequence>MNGFDKVIAVFLIIAGMIFVFFGGALHILNTGNTHLMGLFGAIILSLIILLVFIVGNGNGKKTIVWISLVLAGGAAFAVPHYYKESFEKVSDSEVDLFAYEPFKESEKLARLDGEASFRIEGELPILDGATALYPLFSAFAEATYPEGVYEPYSGPVATTTTPSAYSRLIKGNADIIFAAEPSSGQMAAAKAAGVELQLTPIGREAFVFFVNSRNPINDLSSEEIRGIYSGQFGNWQDLGGKDDEIRAFQRPEDSGSQTMFIKFMGDTEIQQPETEEVAEGMGGIIEEVASYRNYKNAIGYTFRFYSTEMVRNDKIKLLSIDGIEPSIENIRSGEYPLTSEFYAITAGTDNPNVQPFIDWILSEEGQKLVEETGFVPVQ</sequence>
<evidence type="ECO:0000256" key="4">
    <source>
        <dbReference type="ARBA" id="ARBA00011529"/>
    </source>
</evidence>
<gene>
    <name evidence="11" type="ORF">ACFSDB_14905</name>
</gene>
<evidence type="ECO:0000259" key="10">
    <source>
        <dbReference type="Pfam" id="PF12849"/>
    </source>
</evidence>
<evidence type="ECO:0000256" key="6">
    <source>
        <dbReference type="ARBA" id="ARBA00022729"/>
    </source>
</evidence>
<keyword evidence="8" id="KW-0449">Lipoprotein</keyword>
<dbReference type="InterPro" id="IPR024370">
    <property type="entry name" value="PBP_domain"/>
</dbReference>
<keyword evidence="6" id="KW-0732">Signal</keyword>
<feature type="transmembrane region" description="Helical" evidence="9">
    <location>
        <begin position="63"/>
        <end position="83"/>
    </location>
</feature>
<evidence type="ECO:0000256" key="9">
    <source>
        <dbReference type="SAM" id="Phobius"/>
    </source>
</evidence>
<dbReference type="RefSeq" id="WP_204890576.1">
    <property type="nucleotide sequence ID" value="NZ_JBHUFW010000011.1"/>
</dbReference>
<accession>A0ABW4QKN9</accession>
<feature type="transmembrane region" description="Helical" evidence="9">
    <location>
        <begin position="35"/>
        <end position="56"/>
    </location>
</feature>
<feature type="transmembrane region" description="Helical" evidence="9">
    <location>
        <begin position="7"/>
        <end position="29"/>
    </location>
</feature>
<comment type="subunit">
    <text evidence="4">The complex is composed of two ATP-binding proteins (PstB), two transmembrane proteins (PstC and PstA) and a solute-binding protein (PstS).</text>
</comment>
<dbReference type="InterPro" id="IPR050811">
    <property type="entry name" value="Phosphate_ABC_transporter"/>
</dbReference>
<name>A0ABW4QKN9_9BACL</name>
<organism evidence="11 12">
    <name type="scientific">Planococcus chinensis</name>
    <dbReference type="NCBI Taxonomy" id="272917"/>
    <lineage>
        <taxon>Bacteria</taxon>
        <taxon>Bacillati</taxon>
        <taxon>Bacillota</taxon>
        <taxon>Bacilli</taxon>
        <taxon>Bacillales</taxon>
        <taxon>Caryophanaceae</taxon>
        <taxon>Planococcus</taxon>
    </lineage>
</organism>
<keyword evidence="9" id="KW-0472">Membrane</keyword>
<dbReference type="PANTHER" id="PTHR30570:SF1">
    <property type="entry name" value="PHOSPHATE-BINDING PROTEIN PSTS"/>
    <property type="match status" value="1"/>
</dbReference>